<dbReference type="Proteomes" id="UP000235659">
    <property type="component" value="Unassembled WGS sequence"/>
</dbReference>
<feature type="domain" description="Helicase ATP-binding" evidence="2">
    <location>
        <begin position="624"/>
        <end position="807"/>
    </location>
</feature>
<dbReference type="Proteomes" id="UP000494205">
    <property type="component" value="Unassembled WGS sequence"/>
</dbReference>
<protein>
    <submittedName>
        <fullName evidence="5">Helicase SNF2</fullName>
    </submittedName>
</protein>
<dbReference type="Pfam" id="PF00176">
    <property type="entry name" value="SNF2-rel_dom"/>
    <property type="match status" value="1"/>
</dbReference>
<dbReference type="Gene3D" id="3.40.50.10810">
    <property type="entry name" value="Tandem AAA-ATPase domain"/>
    <property type="match status" value="1"/>
</dbReference>
<dbReference type="GO" id="GO:0004519">
    <property type="term" value="F:endonuclease activity"/>
    <property type="evidence" value="ECO:0007669"/>
    <property type="project" value="InterPro"/>
</dbReference>
<feature type="domain" description="Helicase C-terminal" evidence="3">
    <location>
        <begin position="961"/>
        <end position="1112"/>
    </location>
</feature>
<name>A0A2N7WLL0_9BURK</name>
<reference evidence="4 7" key="2">
    <citation type="submission" date="2020-04" db="EMBL/GenBank/DDBJ databases">
        <authorList>
            <person name="De Canck E."/>
        </authorList>
    </citation>
    <scope>NUCLEOTIDE SEQUENCE [LARGE SCALE GENOMIC DNA]</scope>
    <source>
        <strain evidence="4 7">LMG 27174</strain>
    </source>
</reference>
<dbReference type="SMART" id="SM00487">
    <property type="entry name" value="DEXDc"/>
    <property type="match status" value="1"/>
</dbReference>
<dbReference type="SMART" id="SM00490">
    <property type="entry name" value="HELICc"/>
    <property type="match status" value="1"/>
</dbReference>
<dbReference type="PROSITE" id="PS51194">
    <property type="entry name" value="HELICASE_CTER"/>
    <property type="match status" value="1"/>
</dbReference>
<gene>
    <name evidence="5" type="ORF">C0Z16_15270</name>
    <name evidence="4" type="ORF">LMG27174_03160</name>
</gene>
<dbReference type="EMBL" id="PNXY01000009">
    <property type="protein sequence ID" value="PMS30308.1"/>
    <property type="molecule type" value="Genomic_DNA"/>
</dbReference>
<dbReference type="Gene3D" id="3.40.50.300">
    <property type="entry name" value="P-loop containing nucleotide triphosphate hydrolases"/>
    <property type="match status" value="1"/>
</dbReference>
<evidence type="ECO:0000259" key="2">
    <source>
        <dbReference type="PROSITE" id="PS51192"/>
    </source>
</evidence>
<organism evidence="4 7">
    <name type="scientific">Paraburkholderia rhynchosiae</name>
    <dbReference type="NCBI Taxonomy" id="487049"/>
    <lineage>
        <taxon>Bacteria</taxon>
        <taxon>Pseudomonadati</taxon>
        <taxon>Pseudomonadota</taxon>
        <taxon>Betaproteobacteria</taxon>
        <taxon>Burkholderiales</taxon>
        <taxon>Burkholderiaceae</taxon>
        <taxon>Paraburkholderia</taxon>
    </lineage>
</organism>
<dbReference type="OrthoDB" id="9760715at2"/>
<evidence type="ECO:0000259" key="3">
    <source>
        <dbReference type="PROSITE" id="PS51194"/>
    </source>
</evidence>
<keyword evidence="5" id="KW-0347">Helicase</keyword>
<dbReference type="GO" id="GO:0016787">
    <property type="term" value="F:hydrolase activity"/>
    <property type="evidence" value="ECO:0007669"/>
    <property type="project" value="UniProtKB-KW"/>
</dbReference>
<reference evidence="5 6" key="1">
    <citation type="submission" date="2018-01" db="EMBL/GenBank/DDBJ databases">
        <title>Whole genome analyses suggest that Burkholderia sensu lato contains two further novel genera in the rhizoxinica-symbiotica group Mycetohabitans gen. nov., and Trinickia gen. nov.: implications for the evolution of diazotrophy and nodulation in the Burkholderiaceae.</title>
        <authorList>
            <person name="Estrada-de los Santos P."/>
            <person name="Palmer M."/>
            <person name="Chavez-Ramirez B."/>
            <person name="Beukes C."/>
            <person name="Steenkamp E.T."/>
            <person name="Hirsch A.M."/>
            <person name="Manyaka P."/>
            <person name="Maluk M."/>
            <person name="Lafos M."/>
            <person name="Crook M."/>
            <person name="Gross E."/>
            <person name="Simon M.F."/>
            <person name="Bueno dos Reis Junior F."/>
            <person name="Poole P.S."/>
            <person name="Venter S.N."/>
            <person name="James E.K."/>
        </authorList>
    </citation>
    <scope>NUCLEOTIDE SEQUENCE [LARGE SCALE GENOMIC DNA]</scope>
    <source>
        <strain evidence="5 6">WSM 3937</strain>
    </source>
</reference>
<dbReference type="GO" id="GO:0009307">
    <property type="term" value="P:DNA restriction-modification system"/>
    <property type="evidence" value="ECO:0007669"/>
    <property type="project" value="InterPro"/>
</dbReference>
<keyword evidence="1" id="KW-0378">Hydrolase</keyword>
<dbReference type="SUPFAM" id="SSF52980">
    <property type="entry name" value="Restriction endonuclease-like"/>
    <property type="match status" value="1"/>
</dbReference>
<dbReference type="PANTHER" id="PTHR45629">
    <property type="entry name" value="SNF2/RAD54 FAMILY MEMBER"/>
    <property type="match status" value="1"/>
</dbReference>
<evidence type="ECO:0000313" key="4">
    <source>
        <dbReference type="EMBL" id="CAB3690867.1"/>
    </source>
</evidence>
<dbReference type="GO" id="GO:0003677">
    <property type="term" value="F:DNA binding"/>
    <property type="evidence" value="ECO:0007669"/>
    <property type="project" value="InterPro"/>
</dbReference>
<dbReference type="InterPro" id="IPR049730">
    <property type="entry name" value="SNF2/RAD54-like_C"/>
</dbReference>
<evidence type="ECO:0000313" key="6">
    <source>
        <dbReference type="Proteomes" id="UP000235659"/>
    </source>
</evidence>
<dbReference type="InterPro" id="IPR027417">
    <property type="entry name" value="P-loop_NTPase"/>
</dbReference>
<dbReference type="InterPro" id="IPR014001">
    <property type="entry name" value="Helicase_ATP-bd"/>
</dbReference>
<dbReference type="Gene3D" id="3.40.1350.10">
    <property type="match status" value="1"/>
</dbReference>
<dbReference type="InterPro" id="IPR050496">
    <property type="entry name" value="SNF2_RAD54_helicase_repair"/>
</dbReference>
<dbReference type="InterPro" id="IPR001650">
    <property type="entry name" value="Helicase_C-like"/>
</dbReference>
<evidence type="ECO:0000256" key="1">
    <source>
        <dbReference type="ARBA" id="ARBA00022801"/>
    </source>
</evidence>
<dbReference type="PANTHER" id="PTHR45629:SF7">
    <property type="entry name" value="DNA EXCISION REPAIR PROTEIN ERCC-6-RELATED"/>
    <property type="match status" value="1"/>
</dbReference>
<dbReference type="RefSeq" id="WP_102632962.1">
    <property type="nucleotide sequence ID" value="NZ_CADIJZ010000010.1"/>
</dbReference>
<evidence type="ECO:0000313" key="5">
    <source>
        <dbReference type="EMBL" id="PMS30308.1"/>
    </source>
</evidence>
<dbReference type="InterPro" id="IPR000330">
    <property type="entry name" value="SNF2_N"/>
</dbReference>
<dbReference type="CDD" id="cd18793">
    <property type="entry name" value="SF2_C_SNF"/>
    <property type="match status" value="1"/>
</dbReference>
<evidence type="ECO:0000313" key="7">
    <source>
        <dbReference type="Proteomes" id="UP000494205"/>
    </source>
</evidence>
<dbReference type="InterPro" id="IPR007560">
    <property type="entry name" value="Restrct_endonuc_IV_Mrr"/>
</dbReference>
<sequence length="1288" mass="143246">MAFFNLFKRGASTNTARPSFQPEWTERGIAFRLAVPLPAPTIDELQARAYAVERHEFVLAHYLLQLVQEGAASVDADSLLLPWSEFFRLREMPEHQSSLASFVVPPERPFQPVLDHQATLSDSSFDIFVESWELNGLSIRTARRIGAVLIVDDEEALLPAATWETVETINQFQHRPVEQRTQHFNELGWGKIRSQADIASALYKSQYLATTHVLTPDKLRLPQTREETPFGRVHTVMPTFDGAPDGWLRAFDQFGTVQPHYDLASSDGGRVRIVLSEPVLKVLQVIKRDMPGRRVAGARAEKFIHNPWAFLGDSAAEVLNEEDFLLDKASAGPLTTIFSVATRMSDGRIDTVGLVVTEHYADGTARTSDCRFDGTASLAEFVITLEGALCEERELFPWNEFDLTVDAESASQLETARQVLFLWRSQPAGRIDFTDVYTLDGYSDRIHGIGVAKPMYVPVMQNASSDADDEGGWLPDELTPMVSVTLSGHDGHVLIPLTAEWVGNFEQTVQQAEKEGVGEVCDPELPTAIDTAQARQLADAFGSMIAASEKVKAEKAGGETKSRRTKESLLVKTNFNEVDYQEARRAVLTPPEEAKAILPASLRPSVSLKMHQRQGIAWFQHLVALSPSECRGALLADDMGLGKTLQLLTLLGWFYEQRPEGKPSLVVAPKSLLENWAQEIERFFTPAYPDHLVLHGDELRARKQPIDLIDEQLQTRGITDLLKPDWLGNRKVIITTYEVLTNYEFSFARKEFAFVICDEAQRIKTPGTRVTLAAKKLKADFRISCTGTPVENSLADLWCLFDFVQPGLLGALETFGRTYRRPIECNTEEHHDSLNRLQLLIAPQTLRRTKEDIAGELKKKYFVLQGLTQAATSLSVNPLDGERLEVAISGHQLVLYKGGLKKLQDAAAERDARQRARLSFGALHLMKAVCAEPYCLPGSRFAPDKRGLDAHLENSPKMRWLLEQLGAVAGRAEKAIVFTELREVQAALAYFIHQRFGLKPSVVNGDTQGRQGFIDRFSGAGGFNVIILSTLAAGAGLNVTAANHVFHYTRAWNAAKENQATDRAYRIGQERDVFVYCPTVVADFPTFEVRLDEMLKRKGKLAGATMSNSSMEAMLNGNIEDVRMSELLGDVPGSAQIELRYLAMDDVDRLDGASFEYLCRLLWEKRGYVASVTTKMRGDGGIDVIALQGKEGVLLQCKSSANAELGWDAVKEVAAGAARYQGTYSGTRFRRICVTNRRFNTGAHAQADANRVQLIERDGLEQLLKQYPLTVVELDDELMRKLSLSSAA</sequence>
<dbReference type="Pfam" id="PF00271">
    <property type="entry name" value="Helicase_C"/>
    <property type="match status" value="1"/>
</dbReference>
<keyword evidence="6" id="KW-1185">Reference proteome</keyword>
<keyword evidence="5" id="KW-0547">Nucleotide-binding</keyword>
<keyword evidence="5" id="KW-0067">ATP-binding</keyword>
<dbReference type="GO" id="GO:0005524">
    <property type="term" value="F:ATP binding"/>
    <property type="evidence" value="ECO:0007669"/>
    <property type="project" value="InterPro"/>
</dbReference>
<dbReference type="InterPro" id="IPR038718">
    <property type="entry name" value="SNF2-like_sf"/>
</dbReference>
<dbReference type="SUPFAM" id="SSF52540">
    <property type="entry name" value="P-loop containing nucleoside triphosphate hydrolases"/>
    <property type="match status" value="2"/>
</dbReference>
<dbReference type="PROSITE" id="PS51192">
    <property type="entry name" value="HELICASE_ATP_BIND_1"/>
    <property type="match status" value="1"/>
</dbReference>
<proteinExistence type="predicted"/>
<dbReference type="Pfam" id="PF04471">
    <property type="entry name" value="Mrr_cat"/>
    <property type="match status" value="1"/>
</dbReference>
<dbReference type="GO" id="GO:0004386">
    <property type="term" value="F:helicase activity"/>
    <property type="evidence" value="ECO:0007669"/>
    <property type="project" value="UniProtKB-KW"/>
</dbReference>
<dbReference type="InterPro" id="IPR011856">
    <property type="entry name" value="tRNA_endonuc-like_dom_sf"/>
</dbReference>
<accession>A0A2N7WLL0</accession>
<dbReference type="InterPro" id="IPR011335">
    <property type="entry name" value="Restrct_endonuc-II-like"/>
</dbReference>
<dbReference type="EMBL" id="CADIJZ010000010">
    <property type="protein sequence ID" value="CAB3690867.1"/>
    <property type="molecule type" value="Genomic_DNA"/>
</dbReference>